<evidence type="ECO:0000313" key="1">
    <source>
        <dbReference type="EMBL" id="KAF2547994.1"/>
    </source>
</evidence>
<dbReference type="AlphaFoldDB" id="A0A8S9GTI2"/>
<organism evidence="1">
    <name type="scientific">Brassica cretica</name>
    <name type="common">Mustard</name>
    <dbReference type="NCBI Taxonomy" id="69181"/>
    <lineage>
        <taxon>Eukaryota</taxon>
        <taxon>Viridiplantae</taxon>
        <taxon>Streptophyta</taxon>
        <taxon>Embryophyta</taxon>
        <taxon>Tracheophyta</taxon>
        <taxon>Spermatophyta</taxon>
        <taxon>Magnoliopsida</taxon>
        <taxon>eudicotyledons</taxon>
        <taxon>Gunneridae</taxon>
        <taxon>Pentapetalae</taxon>
        <taxon>rosids</taxon>
        <taxon>malvids</taxon>
        <taxon>Brassicales</taxon>
        <taxon>Brassicaceae</taxon>
        <taxon>Brassiceae</taxon>
        <taxon>Brassica</taxon>
    </lineage>
</organism>
<gene>
    <name evidence="1" type="ORF">F2Q70_00020039</name>
</gene>
<comment type="caution">
    <text evidence="1">The sequence shown here is derived from an EMBL/GenBank/DDBJ whole genome shotgun (WGS) entry which is preliminary data.</text>
</comment>
<sequence>MLLTSCLGLQATIVVDEAQLFLPFQTNNFLDNRCGFFVWVTNKVQLLLGGLISNENINLILESL</sequence>
<name>A0A8S9GTI2_BRACR</name>
<dbReference type="EMBL" id="QGKY02001925">
    <property type="protein sequence ID" value="KAF2547994.1"/>
    <property type="molecule type" value="Genomic_DNA"/>
</dbReference>
<proteinExistence type="predicted"/>
<protein>
    <submittedName>
        <fullName evidence="1">Uncharacterized protein</fullName>
    </submittedName>
</protein>
<accession>A0A8S9GTI2</accession>
<reference evidence="1" key="1">
    <citation type="submission" date="2019-12" db="EMBL/GenBank/DDBJ databases">
        <title>Genome sequencing and annotation of Brassica cretica.</title>
        <authorList>
            <person name="Studholme D.J."/>
            <person name="Sarris P.F."/>
        </authorList>
    </citation>
    <scope>NUCLEOTIDE SEQUENCE</scope>
    <source>
        <strain evidence="1">PFS-102/07</strain>
        <tissue evidence="1">Leaf</tissue>
    </source>
</reference>